<protein>
    <submittedName>
        <fullName evidence="1">Uncharacterized protein</fullName>
    </submittedName>
</protein>
<reference evidence="1 2" key="1">
    <citation type="journal article" date="2023" name="Sci. Data">
        <title>Genome assembly of the Korean intertidal mud-creeper Batillaria attramentaria.</title>
        <authorList>
            <person name="Patra A.K."/>
            <person name="Ho P.T."/>
            <person name="Jun S."/>
            <person name="Lee S.J."/>
            <person name="Kim Y."/>
            <person name="Won Y.J."/>
        </authorList>
    </citation>
    <scope>NUCLEOTIDE SEQUENCE [LARGE SCALE GENOMIC DNA]</scope>
    <source>
        <strain evidence="1">Wonlab-2016</strain>
    </source>
</reference>
<dbReference type="AlphaFoldDB" id="A0ABD0JXD5"/>
<dbReference type="Proteomes" id="UP001519460">
    <property type="component" value="Unassembled WGS sequence"/>
</dbReference>
<gene>
    <name evidence="1" type="ORF">BaRGS_00029388</name>
</gene>
<organism evidence="1 2">
    <name type="scientific">Batillaria attramentaria</name>
    <dbReference type="NCBI Taxonomy" id="370345"/>
    <lineage>
        <taxon>Eukaryota</taxon>
        <taxon>Metazoa</taxon>
        <taxon>Spiralia</taxon>
        <taxon>Lophotrochozoa</taxon>
        <taxon>Mollusca</taxon>
        <taxon>Gastropoda</taxon>
        <taxon>Caenogastropoda</taxon>
        <taxon>Sorbeoconcha</taxon>
        <taxon>Cerithioidea</taxon>
        <taxon>Batillariidae</taxon>
        <taxon>Batillaria</taxon>
    </lineage>
</organism>
<keyword evidence="2" id="KW-1185">Reference proteome</keyword>
<proteinExistence type="predicted"/>
<dbReference type="EMBL" id="JACVVK020000304">
    <property type="protein sequence ID" value="KAK7479396.1"/>
    <property type="molecule type" value="Genomic_DNA"/>
</dbReference>
<comment type="caution">
    <text evidence="1">The sequence shown here is derived from an EMBL/GenBank/DDBJ whole genome shotgun (WGS) entry which is preliminary data.</text>
</comment>
<accession>A0ABD0JXD5</accession>
<evidence type="ECO:0000313" key="1">
    <source>
        <dbReference type="EMBL" id="KAK7479396.1"/>
    </source>
</evidence>
<sequence length="139" mass="15811">MQISPRKSFVDEQATELNSSHLQTITAHFYSVDMNFELCSQVVTVLQYKPRVLQNHVTTLAQSHKPITLLLSPHHVTCRSHELRMFLFSRTLDKKPKSTLVHEQLTETFLTTCKLQLVRSLEAGSGAANKNHDHFVSSP</sequence>
<evidence type="ECO:0000313" key="2">
    <source>
        <dbReference type="Proteomes" id="UP001519460"/>
    </source>
</evidence>
<name>A0ABD0JXD5_9CAEN</name>